<accession>A0A9P6WIH1</accession>
<reference evidence="7" key="1">
    <citation type="submission" date="2020-11" db="EMBL/GenBank/DDBJ databases">
        <title>Kefir isolates.</title>
        <authorList>
            <person name="Marcisauskas S."/>
            <person name="Kim Y."/>
            <person name="Blasche S."/>
        </authorList>
    </citation>
    <scope>NUCLEOTIDE SEQUENCE</scope>
    <source>
        <strain evidence="7">Olga-1</strain>
    </source>
</reference>
<dbReference type="GO" id="GO:0012505">
    <property type="term" value="C:endomembrane system"/>
    <property type="evidence" value="ECO:0007669"/>
    <property type="project" value="UniProtKB-SubCell"/>
</dbReference>
<dbReference type="Pfam" id="PF06398">
    <property type="entry name" value="Pex24p"/>
    <property type="match status" value="1"/>
</dbReference>
<evidence type="ECO:0000313" key="8">
    <source>
        <dbReference type="Proteomes" id="UP000697127"/>
    </source>
</evidence>
<dbReference type="InterPro" id="IPR010482">
    <property type="entry name" value="TECPR1-like_DysF"/>
</dbReference>
<proteinExistence type="predicted"/>
<comment type="caution">
    <text evidence="7">The sequence shown here is derived from an EMBL/GenBank/DDBJ whole genome shotgun (WGS) entry which is preliminary data.</text>
</comment>
<keyword evidence="3 5" id="KW-1133">Transmembrane helix</keyword>
<evidence type="ECO:0000256" key="2">
    <source>
        <dbReference type="ARBA" id="ARBA00022692"/>
    </source>
</evidence>
<sequence>MPNKNKRRLHAEFVPSPNEHPPVSLQDIPPQVISALSIPSPTFDEIIDTLDNFTARFSFMINFDSKQKDFKPLLINLSLLTPFYVYLMKHYISYKLWIICVSVYFLIHYSTWCIALRRLLFRLKIVKQILSFLTNEIYSMTDNEIEVALLNLNTKNSIDQNTKIVEFQLMENERRWVGLGWCKKMLFLERLPFCTIDFKNSYNDLNEFQFPKLKNYSSSKWIWLDKNWIVDSNTNWTYYDNHWKHGQNFDSITKYTRSRNLKRQCLVVLNK</sequence>
<dbReference type="AlphaFoldDB" id="A0A9P6WIH1"/>
<dbReference type="GO" id="GO:0005778">
    <property type="term" value="C:peroxisomal membrane"/>
    <property type="evidence" value="ECO:0007669"/>
    <property type="project" value="UniProtKB-ARBA"/>
</dbReference>
<dbReference type="InterPro" id="IPR006614">
    <property type="entry name" value="Peroxin/Ferlin"/>
</dbReference>
<gene>
    <name evidence="7" type="ORF">C6P40_002389</name>
</gene>
<evidence type="ECO:0000256" key="4">
    <source>
        <dbReference type="ARBA" id="ARBA00023136"/>
    </source>
</evidence>
<keyword evidence="2 5" id="KW-0812">Transmembrane</keyword>
<comment type="subcellular location">
    <subcellularLocation>
        <location evidence="1">Endomembrane system</location>
        <topology evidence="1">Multi-pass membrane protein</topology>
    </subcellularLocation>
</comment>
<organism evidence="7 8">
    <name type="scientific">Pichia californica</name>
    <dbReference type="NCBI Taxonomy" id="460514"/>
    <lineage>
        <taxon>Eukaryota</taxon>
        <taxon>Fungi</taxon>
        <taxon>Dikarya</taxon>
        <taxon>Ascomycota</taxon>
        <taxon>Saccharomycotina</taxon>
        <taxon>Pichiomycetes</taxon>
        <taxon>Pichiales</taxon>
        <taxon>Pichiaceae</taxon>
        <taxon>Pichia</taxon>
    </lineage>
</organism>
<evidence type="ECO:0000313" key="7">
    <source>
        <dbReference type="EMBL" id="KAG0687404.1"/>
    </source>
</evidence>
<feature type="domain" description="Peroxin/Ferlin" evidence="6">
    <location>
        <begin position="162"/>
        <end position="231"/>
    </location>
</feature>
<dbReference type="GO" id="GO:0007031">
    <property type="term" value="P:peroxisome organization"/>
    <property type="evidence" value="ECO:0007669"/>
    <property type="project" value="TreeGrafter"/>
</dbReference>
<dbReference type="EMBL" id="PUHW01000266">
    <property type="protein sequence ID" value="KAG0687404.1"/>
    <property type="molecule type" value="Genomic_DNA"/>
</dbReference>
<keyword evidence="4 5" id="KW-0472">Membrane</keyword>
<dbReference type="InterPro" id="IPR052646">
    <property type="entry name" value="Peroxisomal_PEX28-32"/>
</dbReference>
<dbReference type="PANTHER" id="PTHR31679">
    <property type="entry name" value="PEROXISOMAL MEMBRANE PROTEIN PEX30-RELATED"/>
    <property type="match status" value="1"/>
</dbReference>
<dbReference type="PANTHER" id="PTHR31679:SF2">
    <property type="entry name" value="PEROXISOMAL MEMBRANE PROTEIN PEX30-RELATED"/>
    <property type="match status" value="1"/>
</dbReference>
<dbReference type="SMART" id="SM00693">
    <property type="entry name" value="DysFN"/>
    <property type="match status" value="1"/>
</dbReference>
<evidence type="ECO:0000256" key="1">
    <source>
        <dbReference type="ARBA" id="ARBA00004127"/>
    </source>
</evidence>
<feature type="transmembrane region" description="Helical" evidence="5">
    <location>
        <begin position="94"/>
        <end position="115"/>
    </location>
</feature>
<keyword evidence="8" id="KW-1185">Reference proteome</keyword>
<evidence type="ECO:0000256" key="5">
    <source>
        <dbReference type="SAM" id="Phobius"/>
    </source>
</evidence>
<protein>
    <recommendedName>
        <fullName evidence="6">Peroxin/Ferlin domain-containing protein</fullName>
    </recommendedName>
</protein>
<evidence type="ECO:0000259" key="6">
    <source>
        <dbReference type="SMART" id="SM00693"/>
    </source>
</evidence>
<dbReference type="Proteomes" id="UP000697127">
    <property type="component" value="Unassembled WGS sequence"/>
</dbReference>
<dbReference type="OrthoDB" id="5586090at2759"/>
<name>A0A9P6WIH1_9ASCO</name>
<evidence type="ECO:0000256" key="3">
    <source>
        <dbReference type="ARBA" id="ARBA00022989"/>
    </source>
</evidence>